<dbReference type="Gene3D" id="3.40.50.720">
    <property type="entry name" value="NAD(P)-binding Rossmann-like Domain"/>
    <property type="match status" value="1"/>
</dbReference>
<feature type="domain" description="NAD-dependent epimerase/dehydratase" evidence="1">
    <location>
        <begin position="26"/>
        <end position="237"/>
    </location>
</feature>
<reference evidence="2" key="1">
    <citation type="journal article" date="2013" name="Environ. Microbiol. Rep.">
        <title>Polyketide genes in the marine sponge Plakortis simplex: a new group of mono-modular type I polyketide synthases from sponge symbionts.</title>
        <authorList>
            <person name="Della Sala G."/>
            <person name="Hochmuth T."/>
            <person name="Costantino V."/>
            <person name="Teta R."/>
            <person name="Gerwick W."/>
            <person name="Gerwick L."/>
            <person name="Piel J."/>
            <person name="Mangoni A."/>
        </authorList>
    </citation>
    <scope>NUCLEOTIDE SEQUENCE</scope>
</reference>
<dbReference type="SUPFAM" id="SSF51735">
    <property type="entry name" value="NAD(P)-binding Rossmann-fold domains"/>
    <property type="match status" value="1"/>
</dbReference>
<dbReference type="GO" id="GO:0005737">
    <property type="term" value="C:cytoplasm"/>
    <property type="evidence" value="ECO:0007669"/>
    <property type="project" value="TreeGrafter"/>
</dbReference>
<dbReference type="InterPro" id="IPR051783">
    <property type="entry name" value="NAD(P)-dependent_oxidoreduct"/>
</dbReference>
<organism evidence="2">
    <name type="scientific">bacterium symbiont of Plakortis simplex pPSA11D7</name>
    <dbReference type="NCBI Taxonomy" id="1256903"/>
    <lineage>
        <taxon>Bacteria</taxon>
    </lineage>
</organism>
<dbReference type="InterPro" id="IPR001509">
    <property type="entry name" value="Epimerase_deHydtase"/>
</dbReference>
<dbReference type="EMBL" id="JX946308">
    <property type="protein sequence ID" value="AGH13587.1"/>
    <property type="molecule type" value="Genomic_DNA"/>
</dbReference>
<accession>V5JAJ6</accession>
<sequence length="348" mass="37087">MVTDRSERRNAGGRRRGLWSGAVTAVTGATGFVGHACAAAIAAGGEELVCTVRARSDTRALRALGPGVALAPAALDDVPGLTAAFAGCRAVVHCAARASDWGSRADFERDNVAGAVNVVEAAARAGAGHVVHVSTANAGGYGRDLDEDSRGARVRSPYSRSKLAAERAARLHAARRGVRLTILRPSAVYGPGDRRWTLSMLERIDAGTWPLLDGGRALLTPLYVGNLAQAAVLALKCGVQGTFLLTDDVTMSWRQFTARCAGALGVRPRTRSVPYVLARPAAEAAALLGRLARLRHPPPVTRYRVIRAAKDFHYRCDRAKGILAYRPDRDVDAHLRACADWYRSIRPA</sequence>
<dbReference type="PANTHER" id="PTHR48079">
    <property type="entry name" value="PROTEIN YEEZ"/>
    <property type="match status" value="1"/>
</dbReference>
<evidence type="ECO:0000259" key="1">
    <source>
        <dbReference type="Pfam" id="PF01370"/>
    </source>
</evidence>
<dbReference type="AlphaFoldDB" id="V5JAJ6"/>
<dbReference type="Pfam" id="PF01370">
    <property type="entry name" value="Epimerase"/>
    <property type="match status" value="1"/>
</dbReference>
<dbReference type="PANTHER" id="PTHR48079:SF6">
    <property type="entry name" value="NAD(P)-BINDING DOMAIN-CONTAINING PROTEIN-RELATED"/>
    <property type="match status" value="1"/>
</dbReference>
<protein>
    <submittedName>
        <fullName evidence="2">NAD dependent epimerase/dehydratase</fullName>
    </submittedName>
</protein>
<evidence type="ECO:0000313" key="2">
    <source>
        <dbReference type="EMBL" id="AGH13587.1"/>
    </source>
</evidence>
<dbReference type="GO" id="GO:0004029">
    <property type="term" value="F:aldehyde dehydrogenase (NAD+) activity"/>
    <property type="evidence" value="ECO:0007669"/>
    <property type="project" value="TreeGrafter"/>
</dbReference>
<proteinExistence type="predicted"/>
<dbReference type="InterPro" id="IPR036291">
    <property type="entry name" value="NAD(P)-bd_dom_sf"/>
</dbReference>
<name>V5JAJ6_UNCXX</name>